<dbReference type="InterPro" id="IPR030390">
    <property type="entry name" value="MeTrfase_TrmA_AS"/>
</dbReference>
<keyword evidence="1 4" id="KW-0489">Methyltransferase</keyword>
<dbReference type="Gene3D" id="2.40.50.140">
    <property type="entry name" value="Nucleic acid-binding proteins"/>
    <property type="match status" value="1"/>
</dbReference>
<name>A0A7X2NGB3_9FIRM</name>
<evidence type="ECO:0000313" key="7">
    <source>
        <dbReference type="EMBL" id="MSS19980.1"/>
    </source>
</evidence>
<dbReference type="GO" id="GO:0008757">
    <property type="term" value="F:S-adenosylmethionine-dependent methyltransferase activity"/>
    <property type="evidence" value="ECO:0007669"/>
    <property type="project" value="UniProtKB-ARBA"/>
</dbReference>
<dbReference type="GO" id="GO:0008173">
    <property type="term" value="F:RNA methyltransferase activity"/>
    <property type="evidence" value="ECO:0007669"/>
    <property type="project" value="InterPro"/>
</dbReference>
<feature type="binding site" evidence="4">
    <location>
        <position position="288"/>
    </location>
    <ligand>
        <name>S-adenosyl-L-methionine</name>
        <dbReference type="ChEBI" id="CHEBI:59789"/>
    </ligand>
</feature>
<dbReference type="EC" id="2.1.1.190" evidence="7"/>
<dbReference type="PROSITE" id="PS51687">
    <property type="entry name" value="SAM_MT_RNA_M5U"/>
    <property type="match status" value="1"/>
</dbReference>
<protein>
    <submittedName>
        <fullName evidence="7">23S rRNA (Uracil(1939)-C(5))-methyltransferase RlmD</fullName>
        <ecNumber evidence="7">2.1.1.190</ecNumber>
    </submittedName>
</protein>
<dbReference type="CDD" id="cd02440">
    <property type="entry name" value="AdoMet_MTases"/>
    <property type="match status" value="1"/>
</dbReference>
<feature type="active site" evidence="5">
    <location>
        <position position="415"/>
    </location>
</feature>
<evidence type="ECO:0000256" key="4">
    <source>
        <dbReference type="PROSITE-ProRule" id="PRU01024"/>
    </source>
</evidence>
<dbReference type="GO" id="GO:0009451">
    <property type="term" value="P:RNA modification"/>
    <property type="evidence" value="ECO:0007669"/>
    <property type="project" value="UniProtKB-ARBA"/>
</dbReference>
<evidence type="ECO:0000256" key="2">
    <source>
        <dbReference type="ARBA" id="ARBA00022679"/>
    </source>
</evidence>
<dbReference type="InterPro" id="IPR010280">
    <property type="entry name" value="U5_MeTrfase_fam"/>
</dbReference>
<dbReference type="InterPro" id="IPR012340">
    <property type="entry name" value="NA-bd_OB-fold"/>
</dbReference>
<accession>A0A7X2NGB3</accession>
<dbReference type="SUPFAM" id="SSF53335">
    <property type="entry name" value="S-adenosyl-L-methionine-dependent methyltransferases"/>
    <property type="match status" value="1"/>
</dbReference>
<feature type="binding site" evidence="4">
    <location>
        <position position="322"/>
    </location>
    <ligand>
        <name>S-adenosyl-L-methionine</name>
        <dbReference type="ChEBI" id="CHEBI:59789"/>
    </ligand>
</feature>
<keyword evidence="3 4" id="KW-0949">S-adenosyl-L-methionine</keyword>
<comment type="caution">
    <text evidence="7">The sequence shown here is derived from an EMBL/GenBank/DDBJ whole genome shotgun (WGS) entry which is preliminary data.</text>
</comment>
<keyword evidence="2 4" id="KW-0808">Transferase</keyword>
<dbReference type="PANTHER" id="PTHR11061">
    <property type="entry name" value="RNA M5U METHYLTRANSFERASE"/>
    <property type="match status" value="1"/>
</dbReference>
<dbReference type="InterPro" id="IPR030391">
    <property type="entry name" value="MeTrfase_TrmA_CS"/>
</dbReference>
<gene>
    <name evidence="7" type="primary">rlmD</name>
    <name evidence="7" type="ORF">FYJ52_06170</name>
</gene>
<dbReference type="InterPro" id="IPR002792">
    <property type="entry name" value="TRAM_dom"/>
</dbReference>
<keyword evidence="8" id="KW-1185">Reference proteome</keyword>
<dbReference type="GO" id="GO:0032259">
    <property type="term" value="P:methylation"/>
    <property type="evidence" value="ECO:0007669"/>
    <property type="project" value="UniProtKB-KW"/>
</dbReference>
<dbReference type="GO" id="GO:0006396">
    <property type="term" value="P:RNA processing"/>
    <property type="evidence" value="ECO:0007669"/>
    <property type="project" value="InterPro"/>
</dbReference>
<evidence type="ECO:0000259" key="6">
    <source>
        <dbReference type="PROSITE" id="PS50926"/>
    </source>
</evidence>
<feature type="binding site" evidence="4">
    <location>
        <position position="343"/>
    </location>
    <ligand>
        <name>S-adenosyl-L-methionine</name>
        <dbReference type="ChEBI" id="CHEBI:59789"/>
    </ligand>
</feature>
<feature type="active site" description="Nucleophile" evidence="4">
    <location>
        <position position="415"/>
    </location>
</feature>
<reference evidence="7 8" key="1">
    <citation type="submission" date="2019-08" db="EMBL/GenBank/DDBJ databases">
        <title>In-depth cultivation of the pig gut microbiome towards novel bacterial diversity and tailored functional studies.</title>
        <authorList>
            <person name="Wylensek D."/>
            <person name="Hitch T.C.A."/>
            <person name="Clavel T."/>
        </authorList>
    </citation>
    <scope>NUCLEOTIDE SEQUENCE [LARGE SCALE GENOMIC DNA]</scope>
    <source>
        <strain evidence="7 8">RF-744-FAT-4</strain>
    </source>
</reference>
<feature type="domain" description="TRAM" evidence="6">
    <location>
        <begin position="1"/>
        <end position="62"/>
    </location>
</feature>
<comment type="similarity">
    <text evidence="4">Belongs to the class I-like SAM-binding methyltransferase superfamily. RNA M5U methyltransferase family.</text>
</comment>
<evidence type="ECO:0000256" key="1">
    <source>
        <dbReference type="ARBA" id="ARBA00022603"/>
    </source>
</evidence>
<dbReference type="InterPro" id="IPR029063">
    <property type="entry name" value="SAM-dependent_MTases_sf"/>
</dbReference>
<dbReference type="PANTHER" id="PTHR11061:SF30">
    <property type="entry name" value="TRNA (URACIL(54)-C(5))-METHYLTRANSFERASE"/>
    <property type="match status" value="1"/>
</dbReference>
<dbReference type="PROSITE" id="PS01230">
    <property type="entry name" value="TRMA_1"/>
    <property type="match status" value="1"/>
</dbReference>
<organism evidence="7 8">
    <name type="scientific">Pseudoramibacter porci</name>
    <dbReference type="NCBI Taxonomy" id="2606631"/>
    <lineage>
        <taxon>Bacteria</taxon>
        <taxon>Bacillati</taxon>
        <taxon>Bacillota</taxon>
        <taxon>Clostridia</taxon>
        <taxon>Eubacteriales</taxon>
        <taxon>Eubacteriaceae</taxon>
        <taxon>Pseudoramibacter</taxon>
    </lineage>
</organism>
<dbReference type="Gene3D" id="2.40.50.1070">
    <property type="match status" value="1"/>
</dbReference>
<proteinExistence type="inferred from homology"/>
<dbReference type="PROSITE" id="PS50926">
    <property type="entry name" value="TRAM"/>
    <property type="match status" value="1"/>
</dbReference>
<dbReference type="AlphaFoldDB" id="A0A7X2NGB3"/>
<dbReference type="Pfam" id="PF05958">
    <property type="entry name" value="tRNA_U5-meth_tr"/>
    <property type="match status" value="1"/>
</dbReference>
<evidence type="ECO:0000256" key="5">
    <source>
        <dbReference type="PROSITE-ProRule" id="PRU10015"/>
    </source>
</evidence>
<evidence type="ECO:0000313" key="8">
    <source>
        <dbReference type="Proteomes" id="UP000461754"/>
    </source>
</evidence>
<dbReference type="EMBL" id="VUMO01000007">
    <property type="protein sequence ID" value="MSS19980.1"/>
    <property type="molecule type" value="Genomic_DNA"/>
</dbReference>
<evidence type="ECO:0000256" key="3">
    <source>
        <dbReference type="ARBA" id="ARBA00022691"/>
    </source>
</evidence>
<sequence length="459" mass="49665">MKKGDIVELKIDRMVYPGKGVGELPNGDGTIPCSVKGGVTGQTLKVRIKKKRRGKAEGQMLAVVSEAPDSLAPQCPVFGKCGGCSYQTMPADAQLAVKDGWVMDLLDQAGVEGFTHLPPIESPDVFGYRNKMEFSFGDSEPGGPLTLGFHQKGHFYNILDADACVLAHRDFGAIVAATRDFFQGVPYYHKRSHEGVLRYLVVRRGTATGDIMVNLITSTQGEIDEAGYLKTLLDLKLEGRIATVIHSLDDSVADVAKAESMKILFGDGVIHDRILDVDFEITPFSFLQTNTRGAEVLYTAVRDAVRQGTAGMAKKPVLFDLYCGVGTIGQILSPFAEKVVGIELIPEAVEAARVNAAANGLTNCQFIAGDVKTEVGKLSEKPDVIVLDPPREGIQPKAMGDVLSFAPPVFVYVSCKASSLSRDLPFFVRAGYTVETVQCVDMFPQTPHVETVAMMTRKK</sequence>
<feature type="binding site" evidence="4">
    <location>
        <position position="388"/>
    </location>
    <ligand>
        <name>S-adenosyl-L-methionine</name>
        <dbReference type="ChEBI" id="CHEBI:59789"/>
    </ligand>
</feature>
<dbReference type="Gene3D" id="3.40.50.150">
    <property type="entry name" value="Vaccinia Virus protein VP39"/>
    <property type="match status" value="1"/>
</dbReference>
<dbReference type="Proteomes" id="UP000461754">
    <property type="component" value="Unassembled WGS sequence"/>
</dbReference>
<dbReference type="NCBIfam" id="TIGR00479">
    <property type="entry name" value="rumA"/>
    <property type="match status" value="1"/>
</dbReference>
<dbReference type="PROSITE" id="PS01231">
    <property type="entry name" value="TRMA_2"/>
    <property type="match status" value="1"/>
</dbReference>
<dbReference type="RefSeq" id="WP_154576363.1">
    <property type="nucleotide sequence ID" value="NZ_VUMO01000007.1"/>
</dbReference>